<dbReference type="AlphaFoldDB" id="A0A9W5YJU9"/>
<reference evidence="1" key="1">
    <citation type="submission" date="2022-07" db="EMBL/GenBank/DDBJ databases">
        <title>Taxonomy of Aspergillus series Nigri: significant species reduction supported by multi-species coalescent approaches.</title>
        <authorList>
            <person name="Bian C."/>
            <person name="Kusuya Y."/>
            <person name="Sklenar F."/>
            <person name="D'hooge E."/>
            <person name="Yaguchi T."/>
            <person name="Takahashi H."/>
            <person name="Hubka V."/>
        </authorList>
    </citation>
    <scope>NUCLEOTIDE SEQUENCE</scope>
    <source>
        <strain evidence="1">CBS 733.88</strain>
    </source>
</reference>
<protein>
    <submittedName>
        <fullName evidence="1">Uncharacterized protein</fullName>
    </submittedName>
</protein>
<evidence type="ECO:0000313" key="2">
    <source>
        <dbReference type="Proteomes" id="UP001143548"/>
    </source>
</evidence>
<gene>
    <name evidence="1" type="ORF">AbraCBS73388_000961</name>
</gene>
<proteinExistence type="predicted"/>
<comment type="caution">
    <text evidence="1">The sequence shown here is derived from an EMBL/GenBank/DDBJ whole genome shotgun (WGS) entry which is preliminary data.</text>
</comment>
<accession>A0A9W5YJU9</accession>
<name>A0A9W5YJU9_9EURO</name>
<dbReference type="Proteomes" id="UP001143548">
    <property type="component" value="Unassembled WGS sequence"/>
</dbReference>
<dbReference type="EMBL" id="BROQ01000011">
    <property type="protein sequence ID" value="GKZ18392.1"/>
    <property type="molecule type" value="Genomic_DNA"/>
</dbReference>
<evidence type="ECO:0000313" key="1">
    <source>
        <dbReference type="EMBL" id="GKZ18392.1"/>
    </source>
</evidence>
<sequence length="174" mass="19567">MTDYDSSEQNITIITLDYTGHGPLRVSGFADIPLHYELSTTAEFSMVAAMNNISDRDTGLWLKPDLEKEQWQQGPPTTIQLSLRSLRSTVRVPPTSGRRRAAIHGVQQPHTSYTITLEDTFRKQISGHREDEEFRALSSELPSRQRCLADLQATHEHIAAITVFAHDASNILQP</sequence>
<organism evidence="1 2">
    <name type="scientific">Aspergillus brasiliensis</name>
    <dbReference type="NCBI Taxonomy" id="319629"/>
    <lineage>
        <taxon>Eukaryota</taxon>
        <taxon>Fungi</taxon>
        <taxon>Dikarya</taxon>
        <taxon>Ascomycota</taxon>
        <taxon>Pezizomycotina</taxon>
        <taxon>Eurotiomycetes</taxon>
        <taxon>Eurotiomycetidae</taxon>
        <taxon>Eurotiales</taxon>
        <taxon>Aspergillaceae</taxon>
        <taxon>Aspergillus</taxon>
        <taxon>Aspergillus subgen. Circumdati</taxon>
    </lineage>
</organism>